<organism evidence="1 2">
    <name type="scientific">Streptomyces andamanensis</name>
    <dbReference type="NCBI Taxonomy" id="1565035"/>
    <lineage>
        <taxon>Bacteria</taxon>
        <taxon>Bacillati</taxon>
        <taxon>Actinomycetota</taxon>
        <taxon>Actinomycetes</taxon>
        <taxon>Kitasatosporales</taxon>
        <taxon>Streptomycetaceae</taxon>
        <taxon>Streptomyces</taxon>
    </lineage>
</organism>
<evidence type="ECO:0000313" key="2">
    <source>
        <dbReference type="Proteomes" id="UP001595824"/>
    </source>
</evidence>
<proteinExistence type="predicted"/>
<dbReference type="RefSeq" id="WP_381743417.1">
    <property type="nucleotide sequence ID" value="NZ_JBHSDP010000027.1"/>
</dbReference>
<gene>
    <name evidence="1" type="ORF">ACFPC0_30095</name>
</gene>
<sequence length="115" mass="12684">MTDTMAEFRAAFDAFRALPYPALPRGEELRDWNSRLLDLDGYVAGYAARVRDGRIGAAEVPGTDALLLEAETLRRDLDALGPQEGDDAESADDYRAYIGALERMVRLLALLARPV</sequence>
<protein>
    <submittedName>
        <fullName evidence="1">Uncharacterized protein</fullName>
    </submittedName>
</protein>
<dbReference type="Proteomes" id="UP001595824">
    <property type="component" value="Unassembled WGS sequence"/>
</dbReference>
<dbReference type="EMBL" id="JBHSDP010000027">
    <property type="protein sequence ID" value="MFC4331943.1"/>
    <property type="molecule type" value="Genomic_DNA"/>
</dbReference>
<reference evidence="2" key="1">
    <citation type="journal article" date="2019" name="Int. J. Syst. Evol. Microbiol.">
        <title>The Global Catalogue of Microorganisms (GCM) 10K type strain sequencing project: providing services to taxonomists for standard genome sequencing and annotation.</title>
        <authorList>
            <consortium name="The Broad Institute Genomics Platform"/>
            <consortium name="The Broad Institute Genome Sequencing Center for Infectious Disease"/>
            <person name="Wu L."/>
            <person name="Ma J."/>
        </authorList>
    </citation>
    <scope>NUCLEOTIDE SEQUENCE [LARGE SCALE GENOMIC DNA]</scope>
    <source>
        <strain evidence="2">PCU 347</strain>
    </source>
</reference>
<name>A0ABV8TN44_9ACTN</name>
<accession>A0ABV8TN44</accession>
<keyword evidence="2" id="KW-1185">Reference proteome</keyword>
<evidence type="ECO:0000313" key="1">
    <source>
        <dbReference type="EMBL" id="MFC4331943.1"/>
    </source>
</evidence>
<comment type="caution">
    <text evidence="1">The sequence shown here is derived from an EMBL/GenBank/DDBJ whole genome shotgun (WGS) entry which is preliminary data.</text>
</comment>